<dbReference type="Proteomes" id="UP000001811">
    <property type="component" value="Chromosome 15"/>
</dbReference>
<feature type="region of interest" description="Disordered" evidence="1">
    <location>
        <begin position="195"/>
        <end position="312"/>
    </location>
</feature>
<reference evidence="3 4" key="1">
    <citation type="journal article" date="2011" name="Nature">
        <title>A high-resolution map of human evolutionary constraint using 29 mammals.</title>
        <authorList>
            <person name="Lindblad-Toh K."/>
            <person name="Garber M."/>
            <person name="Zuk O."/>
            <person name="Lin M.F."/>
            <person name="Parker B.J."/>
            <person name="Washietl S."/>
            <person name="Kheradpour P."/>
            <person name="Ernst J."/>
            <person name="Jordan G."/>
            <person name="Mauceli E."/>
            <person name="Ward L.D."/>
            <person name="Lowe C.B."/>
            <person name="Holloway A.K."/>
            <person name="Clamp M."/>
            <person name="Gnerre S."/>
            <person name="Alfoldi J."/>
            <person name="Beal K."/>
            <person name="Chang J."/>
            <person name="Clawson H."/>
            <person name="Cuff J."/>
            <person name="Di Palma F."/>
            <person name="Fitzgerald S."/>
            <person name="Flicek P."/>
            <person name="Guttman M."/>
            <person name="Hubisz M.J."/>
            <person name="Jaffe D.B."/>
            <person name="Jungreis I."/>
            <person name="Kent W.J."/>
            <person name="Kostka D."/>
            <person name="Lara M."/>
            <person name="Martins A.L."/>
            <person name="Massingham T."/>
            <person name="Moltke I."/>
            <person name="Raney B.J."/>
            <person name="Rasmussen M.D."/>
            <person name="Robinson J."/>
            <person name="Stark A."/>
            <person name="Vilella A.J."/>
            <person name="Wen J."/>
            <person name="Xie X."/>
            <person name="Zody M.C."/>
            <person name="Baldwin J."/>
            <person name="Bloom T."/>
            <person name="Chin C.W."/>
            <person name="Heiman D."/>
            <person name="Nicol R."/>
            <person name="Nusbaum C."/>
            <person name="Young S."/>
            <person name="Wilkinson J."/>
            <person name="Worley K.C."/>
            <person name="Kovar C.L."/>
            <person name="Muzny D.M."/>
            <person name="Gibbs R.A."/>
            <person name="Cree A."/>
            <person name="Dihn H.H."/>
            <person name="Fowler G."/>
            <person name="Jhangiani S."/>
            <person name="Joshi V."/>
            <person name="Lee S."/>
            <person name="Lewis L.R."/>
            <person name="Nazareth L.V."/>
            <person name="Okwuonu G."/>
            <person name="Santibanez J."/>
            <person name="Warren W.C."/>
            <person name="Mardis E.R."/>
            <person name="Weinstock G.M."/>
            <person name="Wilson R.K."/>
            <person name="Delehaunty K."/>
            <person name="Dooling D."/>
            <person name="Fronik C."/>
            <person name="Fulton L."/>
            <person name="Fulton B."/>
            <person name="Graves T."/>
            <person name="Minx P."/>
            <person name="Sodergren E."/>
            <person name="Birney E."/>
            <person name="Margulies E.H."/>
            <person name="Herrero J."/>
            <person name="Green E.D."/>
            <person name="Haussler D."/>
            <person name="Siepel A."/>
            <person name="Goldman N."/>
            <person name="Pollard K.S."/>
            <person name="Pedersen J.S."/>
            <person name="Lander E.S."/>
            <person name="Kellis M."/>
        </authorList>
    </citation>
    <scope>NUCLEOTIDE SEQUENCE [LARGE SCALE GENOMIC DNA]</scope>
    <source>
        <strain evidence="3 4">Thorbecke inbred</strain>
    </source>
</reference>
<feature type="domain" description="Protein MGARP N-terminal" evidence="2">
    <location>
        <begin position="71"/>
        <end position="266"/>
    </location>
</feature>
<dbReference type="InParanoid" id="G1TLI7"/>
<dbReference type="InterPro" id="IPR032773">
    <property type="entry name" value="MGARP_N"/>
</dbReference>
<evidence type="ECO:0000259" key="2">
    <source>
        <dbReference type="Pfam" id="PF14962"/>
    </source>
</evidence>
<dbReference type="InterPro" id="IPR026093">
    <property type="entry name" value="MGARP"/>
</dbReference>
<dbReference type="AlphaFoldDB" id="G1TLI7"/>
<dbReference type="GeneTree" id="ENSGT00440000037338"/>
<dbReference type="STRING" id="9986.ENSOCUP00000017838"/>
<name>G1TLI7_RABIT</name>
<feature type="compositionally biased region" description="Polar residues" evidence="1">
    <location>
        <begin position="1"/>
        <end position="10"/>
    </location>
</feature>
<dbReference type="EMBL" id="AAGW02045612">
    <property type="status" value="NOT_ANNOTATED_CDS"/>
    <property type="molecule type" value="Genomic_DNA"/>
</dbReference>
<organism evidence="3 4">
    <name type="scientific">Oryctolagus cuniculus</name>
    <name type="common">Rabbit</name>
    <dbReference type="NCBI Taxonomy" id="9986"/>
    <lineage>
        <taxon>Eukaryota</taxon>
        <taxon>Metazoa</taxon>
        <taxon>Chordata</taxon>
        <taxon>Craniata</taxon>
        <taxon>Vertebrata</taxon>
        <taxon>Euteleostomi</taxon>
        <taxon>Mammalia</taxon>
        <taxon>Eutheria</taxon>
        <taxon>Euarchontoglires</taxon>
        <taxon>Glires</taxon>
        <taxon>Lagomorpha</taxon>
        <taxon>Leporidae</taxon>
        <taxon>Oryctolagus</taxon>
    </lineage>
</organism>
<dbReference type="Pfam" id="PF14962">
    <property type="entry name" value="AIF-MLS"/>
    <property type="match status" value="1"/>
</dbReference>
<dbReference type="PANTHER" id="PTHR22910:SF6">
    <property type="entry name" value="PROTEIN MGARP"/>
    <property type="match status" value="1"/>
</dbReference>
<evidence type="ECO:0000313" key="3">
    <source>
        <dbReference type="Ensembl" id="ENSOCUP00000017838.2"/>
    </source>
</evidence>
<dbReference type="GO" id="GO:0008089">
    <property type="term" value="P:anterograde axonal transport"/>
    <property type="evidence" value="ECO:0007669"/>
    <property type="project" value="InterPro"/>
</dbReference>
<reference evidence="3" key="3">
    <citation type="submission" date="2025-09" db="UniProtKB">
        <authorList>
            <consortium name="Ensembl"/>
        </authorList>
    </citation>
    <scope>IDENTIFICATION</scope>
    <source>
        <strain evidence="3">Thorbecke</strain>
    </source>
</reference>
<gene>
    <name evidence="3" type="primary">MGARP</name>
</gene>
<proteinExistence type="predicted"/>
<protein>
    <submittedName>
        <fullName evidence="3">Mitochondria localized glutamic acid rich protein</fullName>
    </submittedName>
</protein>
<feature type="region of interest" description="Disordered" evidence="1">
    <location>
        <begin position="1"/>
        <end position="54"/>
    </location>
</feature>
<keyword evidence="4" id="KW-1185">Reference proteome</keyword>
<feature type="compositionally biased region" description="Low complexity" evidence="1">
    <location>
        <begin position="209"/>
        <end position="262"/>
    </location>
</feature>
<dbReference type="Ensembl" id="ENSOCUT00000020997.2">
    <property type="protein sequence ID" value="ENSOCUP00000017838.2"/>
    <property type="gene ID" value="ENSOCUG00000006499.3"/>
</dbReference>
<reference evidence="3" key="2">
    <citation type="submission" date="2025-08" db="UniProtKB">
        <authorList>
            <consortium name="Ensembl"/>
        </authorList>
    </citation>
    <scope>IDENTIFICATION</scope>
    <source>
        <strain evidence="3">Thorbecke</strain>
    </source>
</reference>
<dbReference type="PaxDb" id="9986-ENSOCUP00000017838"/>
<evidence type="ECO:0000256" key="1">
    <source>
        <dbReference type="SAM" id="MobiDB-lite"/>
    </source>
</evidence>
<dbReference type="GO" id="GO:1904115">
    <property type="term" value="C:axon cytoplasm"/>
    <property type="evidence" value="ECO:0007669"/>
    <property type="project" value="GOC"/>
</dbReference>
<dbReference type="PANTHER" id="PTHR22910">
    <property type="entry name" value="PROTEIN MGARP"/>
    <property type="match status" value="1"/>
</dbReference>
<evidence type="ECO:0000313" key="4">
    <source>
        <dbReference type="Proteomes" id="UP000001811"/>
    </source>
</evidence>
<dbReference type="eggNOG" id="ENOG502S6ZU">
    <property type="taxonomic scope" value="Eukaryota"/>
</dbReference>
<dbReference type="Bgee" id="ENSOCUG00000006499">
    <property type="expression patterns" value="Expressed in ovary and 16 other cell types or tissues"/>
</dbReference>
<dbReference type="GO" id="GO:0005741">
    <property type="term" value="C:mitochondrial outer membrane"/>
    <property type="evidence" value="ECO:0007669"/>
    <property type="project" value="TreeGrafter"/>
</dbReference>
<sequence>MPGKQQSWRGTRQDAADLNPLPHIRGPPGRGGRGSAPSPGRSGAPPTPPPPCAWATSAGLGGCSEANGRAMYLRRAVSKTLALPLRAPPSPAPLGKDASLRRVSSIKFPGASGSNMIYYLVVGVTVSAGGYYTYKSVTSEQAKHTEHITNLEEKTKVELHPLQGEQENVVEAEEESPEAPEEPVVEAEVVGATTAVPEEATVCPDDTEPASVETTAVEAEAGPEVTDTAAGDTMTGDTAAGETAEASSETTPEVTDAAADEAVAIDKGTTEESSDECANLEGENPPAEPDLSAGADLQGEASVGSEAASPQG</sequence>
<accession>G1TLI7</accession>
<feature type="compositionally biased region" description="Low complexity" evidence="1">
    <location>
        <begin position="35"/>
        <end position="44"/>
    </location>
</feature>